<keyword evidence="2" id="KW-1185">Reference proteome</keyword>
<gene>
    <name evidence="1" type="ORF">mPipKuh1_004146</name>
</gene>
<reference evidence="1 2" key="1">
    <citation type="journal article" date="2020" name="Nature">
        <title>Six reference-quality genomes reveal evolution of bat adaptations.</title>
        <authorList>
            <person name="Jebb D."/>
            <person name="Huang Z."/>
            <person name="Pippel M."/>
            <person name="Hughes G.M."/>
            <person name="Lavrichenko K."/>
            <person name="Devanna P."/>
            <person name="Winkler S."/>
            <person name="Jermiin L.S."/>
            <person name="Skirmuntt E.C."/>
            <person name="Katzourakis A."/>
            <person name="Burkitt-Gray L."/>
            <person name="Ray D.A."/>
            <person name="Sullivan K.A.M."/>
            <person name="Roscito J.G."/>
            <person name="Kirilenko B.M."/>
            <person name="Davalos L.M."/>
            <person name="Corthals A.P."/>
            <person name="Power M.L."/>
            <person name="Jones G."/>
            <person name="Ransome R.D."/>
            <person name="Dechmann D.K.N."/>
            <person name="Locatelli A.G."/>
            <person name="Puechmaille S.J."/>
            <person name="Fedrigo O."/>
            <person name="Jarvis E.D."/>
            <person name="Hiller M."/>
            <person name="Vernes S.C."/>
            <person name="Myers E.W."/>
            <person name="Teeling E.C."/>
        </authorList>
    </citation>
    <scope>NUCLEOTIDE SEQUENCE [LARGE SCALE GENOMIC DNA]</scope>
    <source>
        <strain evidence="1">MPipKuh1</strain>
        <tissue evidence="1">Flight muscle</tissue>
    </source>
</reference>
<proteinExistence type="predicted"/>
<comment type="caution">
    <text evidence="1">The sequence shown here is derived from an EMBL/GenBank/DDBJ whole genome shotgun (WGS) entry which is preliminary data.</text>
</comment>
<evidence type="ECO:0000313" key="1">
    <source>
        <dbReference type="EMBL" id="KAF6342773.1"/>
    </source>
</evidence>
<name>A0A7J7WZC2_PIPKU</name>
<dbReference type="AlphaFoldDB" id="A0A7J7WZC2"/>
<organism evidence="1 2">
    <name type="scientific">Pipistrellus kuhlii</name>
    <name type="common">Kuhl's pipistrelle</name>
    <dbReference type="NCBI Taxonomy" id="59472"/>
    <lineage>
        <taxon>Eukaryota</taxon>
        <taxon>Metazoa</taxon>
        <taxon>Chordata</taxon>
        <taxon>Craniata</taxon>
        <taxon>Vertebrata</taxon>
        <taxon>Euteleostomi</taxon>
        <taxon>Mammalia</taxon>
        <taxon>Eutheria</taxon>
        <taxon>Laurasiatheria</taxon>
        <taxon>Chiroptera</taxon>
        <taxon>Yangochiroptera</taxon>
        <taxon>Vespertilionidae</taxon>
        <taxon>Pipistrellus</taxon>
    </lineage>
</organism>
<dbReference type="EMBL" id="JACAGB010000009">
    <property type="protein sequence ID" value="KAF6342773.1"/>
    <property type="molecule type" value="Genomic_DNA"/>
</dbReference>
<accession>A0A7J7WZC2</accession>
<dbReference type="Proteomes" id="UP000558488">
    <property type="component" value="Unassembled WGS sequence"/>
</dbReference>
<evidence type="ECO:0000313" key="2">
    <source>
        <dbReference type="Proteomes" id="UP000558488"/>
    </source>
</evidence>
<sequence>MKNSAFFCQRETQILLFRRMQLPLLLRLTLLLQEVDYEDSFWL</sequence>
<protein>
    <submittedName>
        <fullName evidence="1">Dynein cytoplasmic 2 heavy chain 1</fullName>
    </submittedName>
</protein>